<dbReference type="AlphaFoldDB" id="A0A7W8DPA2"/>
<dbReference type="RefSeq" id="WP_184207355.1">
    <property type="nucleotide sequence ID" value="NZ_JACHIF010000003.1"/>
</dbReference>
<comment type="caution">
    <text evidence="2">The sequence shown here is derived from an EMBL/GenBank/DDBJ whole genome shotgun (WGS) entry which is preliminary data.</text>
</comment>
<keyword evidence="3" id="KW-1185">Reference proteome</keyword>
<dbReference type="PANTHER" id="PTHR34203">
    <property type="entry name" value="METHYLTRANSFERASE, FKBM FAMILY PROTEIN"/>
    <property type="match status" value="1"/>
</dbReference>
<dbReference type="InterPro" id="IPR006342">
    <property type="entry name" value="FkbM_mtfrase"/>
</dbReference>
<keyword evidence="2" id="KW-0808">Transferase</keyword>
<dbReference type="EMBL" id="JACHIF010000003">
    <property type="protein sequence ID" value="MBB5037444.1"/>
    <property type="molecule type" value="Genomic_DNA"/>
</dbReference>
<evidence type="ECO:0000313" key="2">
    <source>
        <dbReference type="EMBL" id="MBB5037444.1"/>
    </source>
</evidence>
<dbReference type="InterPro" id="IPR052514">
    <property type="entry name" value="SAM-dependent_MTase"/>
</dbReference>
<gene>
    <name evidence="2" type="ORF">HNQ64_001693</name>
</gene>
<dbReference type="GO" id="GO:0008168">
    <property type="term" value="F:methyltransferase activity"/>
    <property type="evidence" value="ECO:0007669"/>
    <property type="project" value="UniProtKB-KW"/>
</dbReference>
<dbReference type="NCBIfam" id="TIGR01444">
    <property type="entry name" value="fkbM_fam"/>
    <property type="match status" value="1"/>
</dbReference>
<dbReference type="GO" id="GO:0032259">
    <property type="term" value="P:methylation"/>
    <property type="evidence" value="ECO:0007669"/>
    <property type="project" value="UniProtKB-KW"/>
</dbReference>
<sequence>MDWIRLIKNIPRRFREEQSEQLTYANQHKDAYRWIYLNQDIRFCCPSDVLATWVWRFHAFTLGGRAELFSFLKLAKGCTRLLDVGASAGIFSALFANTRSKAEILAVEPDVPSFKLLNETAALNSPESACWRFSPSVISHETGLFKFTSTGFGGDISAEGESVQGHTLSSLCAAESYVPDLLKMDIESYEYEALLASEVWLRQHRPRIFLELHFTLLKQRGKDAQEVVNFLNRLGYQPVDGSSFEQAVKSTLDHAGCARLALVMKH</sequence>
<dbReference type="Pfam" id="PF05050">
    <property type="entry name" value="Methyltransf_21"/>
    <property type="match status" value="1"/>
</dbReference>
<dbReference type="Proteomes" id="UP000534294">
    <property type="component" value="Unassembled WGS sequence"/>
</dbReference>
<organism evidence="2 3">
    <name type="scientific">Prosthecobacter dejongeii</name>
    <dbReference type="NCBI Taxonomy" id="48465"/>
    <lineage>
        <taxon>Bacteria</taxon>
        <taxon>Pseudomonadati</taxon>
        <taxon>Verrucomicrobiota</taxon>
        <taxon>Verrucomicrobiia</taxon>
        <taxon>Verrucomicrobiales</taxon>
        <taxon>Verrucomicrobiaceae</taxon>
        <taxon>Prosthecobacter</taxon>
    </lineage>
</organism>
<reference evidence="2 3" key="1">
    <citation type="submission" date="2020-08" db="EMBL/GenBank/DDBJ databases">
        <title>Genomic Encyclopedia of Type Strains, Phase IV (KMG-IV): sequencing the most valuable type-strain genomes for metagenomic binning, comparative biology and taxonomic classification.</title>
        <authorList>
            <person name="Goeker M."/>
        </authorList>
    </citation>
    <scope>NUCLEOTIDE SEQUENCE [LARGE SCALE GENOMIC DNA]</scope>
    <source>
        <strain evidence="2 3">DSM 12251</strain>
    </source>
</reference>
<dbReference type="SUPFAM" id="SSF53335">
    <property type="entry name" value="S-adenosyl-L-methionine-dependent methyltransferases"/>
    <property type="match status" value="1"/>
</dbReference>
<dbReference type="InterPro" id="IPR029063">
    <property type="entry name" value="SAM-dependent_MTases_sf"/>
</dbReference>
<accession>A0A7W8DPA2</accession>
<protein>
    <submittedName>
        <fullName evidence="2">FkbM family methyltransferase</fullName>
    </submittedName>
</protein>
<evidence type="ECO:0000259" key="1">
    <source>
        <dbReference type="Pfam" id="PF05050"/>
    </source>
</evidence>
<evidence type="ECO:0000313" key="3">
    <source>
        <dbReference type="Proteomes" id="UP000534294"/>
    </source>
</evidence>
<proteinExistence type="predicted"/>
<keyword evidence="2" id="KW-0489">Methyltransferase</keyword>
<dbReference type="PANTHER" id="PTHR34203:SF15">
    <property type="entry name" value="SLL1173 PROTEIN"/>
    <property type="match status" value="1"/>
</dbReference>
<dbReference type="Gene3D" id="3.40.50.150">
    <property type="entry name" value="Vaccinia Virus protein VP39"/>
    <property type="match status" value="1"/>
</dbReference>
<feature type="domain" description="Methyltransferase FkbM" evidence="1">
    <location>
        <begin position="83"/>
        <end position="237"/>
    </location>
</feature>
<name>A0A7W8DPA2_9BACT</name>